<keyword evidence="1" id="KW-0812">Transmembrane</keyword>
<gene>
    <name evidence="2" type="ORF">L3049_03500</name>
</gene>
<evidence type="ECO:0000256" key="1">
    <source>
        <dbReference type="SAM" id="Phobius"/>
    </source>
</evidence>
<dbReference type="Proteomes" id="UP001528920">
    <property type="component" value="Unassembled WGS sequence"/>
</dbReference>
<dbReference type="RefSeq" id="WP_275108400.1">
    <property type="nucleotide sequence ID" value="NZ_JAKJSC010000001.1"/>
</dbReference>
<feature type="transmembrane region" description="Helical" evidence="1">
    <location>
        <begin position="44"/>
        <end position="62"/>
    </location>
</feature>
<protein>
    <submittedName>
        <fullName evidence="2">Uncharacterized protein</fullName>
    </submittedName>
</protein>
<dbReference type="EMBL" id="JAKJSC010000001">
    <property type="protein sequence ID" value="MDE5417062.1"/>
    <property type="molecule type" value="Genomic_DNA"/>
</dbReference>
<accession>A0ABT5VP46</accession>
<name>A0ABT5VP46_9BACT</name>
<sequence>MDKSTILTIIFTLVVVLYIYKTVNMYKTIQKSIVLSDRGKLIHSTMVWLVPFAWYAIFKGIIEHKSGTMTKSKRAKLNKGKGSFYESGKGMHG</sequence>
<keyword evidence="3" id="KW-1185">Reference proteome</keyword>
<keyword evidence="1" id="KW-1133">Transmembrane helix</keyword>
<feature type="transmembrane region" description="Helical" evidence="1">
    <location>
        <begin position="6"/>
        <end position="23"/>
    </location>
</feature>
<keyword evidence="1" id="KW-0472">Membrane</keyword>
<reference evidence="2 3" key="1">
    <citation type="submission" date="2022-01" db="EMBL/GenBank/DDBJ databases">
        <title>Labilibaculum sp. nov, a marine bacterium isolated from Antarctica.</title>
        <authorList>
            <person name="Dai W."/>
        </authorList>
    </citation>
    <scope>NUCLEOTIDE SEQUENCE [LARGE SCALE GENOMIC DNA]</scope>
    <source>
        <strain evidence="2 3">DW002</strain>
    </source>
</reference>
<comment type="caution">
    <text evidence="2">The sequence shown here is derived from an EMBL/GenBank/DDBJ whole genome shotgun (WGS) entry which is preliminary data.</text>
</comment>
<organism evidence="2 3">
    <name type="scientific">Paralabilibaculum antarcticum</name>
    <dbReference type="NCBI Taxonomy" id="2912572"/>
    <lineage>
        <taxon>Bacteria</taxon>
        <taxon>Pseudomonadati</taxon>
        <taxon>Bacteroidota</taxon>
        <taxon>Bacteroidia</taxon>
        <taxon>Marinilabiliales</taxon>
        <taxon>Marinifilaceae</taxon>
        <taxon>Paralabilibaculum</taxon>
    </lineage>
</organism>
<evidence type="ECO:0000313" key="2">
    <source>
        <dbReference type="EMBL" id="MDE5417062.1"/>
    </source>
</evidence>
<evidence type="ECO:0000313" key="3">
    <source>
        <dbReference type="Proteomes" id="UP001528920"/>
    </source>
</evidence>
<proteinExistence type="predicted"/>